<evidence type="ECO:0000313" key="4">
    <source>
        <dbReference type="Proteomes" id="UP000317550"/>
    </source>
</evidence>
<dbReference type="AlphaFoldDB" id="A0A516SF43"/>
<feature type="domain" description="Solute-binding protein family 3/N-terminal" evidence="2">
    <location>
        <begin position="28"/>
        <end position="257"/>
    </location>
</feature>
<evidence type="ECO:0000259" key="2">
    <source>
        <dbReference type="SMART" id="SM00062"/>
    </source>
</evidence>
<reference evidence="4" key="1">
    <citation type="submission" date="2019-07" db="EMBL/GenBank/DDBJ databases">
        <title>Chitinimonas sp. nov., isolated from Ny-Alesund, arctica soil.</title>
        <authorList>
            <person name="Xu Q."/>
            <person name="Peng F."/>
        </authorList>
    </citation>
    <scope>NUCLEOTIDE SEQUENCE [LARGE SCALE GENOMIC DNA]</scope>
    <source>
        <strain evidence="4">R3-44</strain>
    </source>
</reference>
<dbReference type="EMBL" id="CP041730">
    <property type="protein sequence ID" value="QDQ26763.1"/>
    <property type="molecule type" value="Genomic_DNA"/>
</dbReference>
<proteinExistence type="predicted"/>
<protein>
    <submittedName>
        <fullName evidence="3">Transporter substrate-binding domain-containing protein</fullName>
    </submittedName>
</protein>
<sequence length="257" mass="28185">MSARWLFATLLLAAMASSAAAGAAPEIVLRTAAQDGAAPKFTLHADGQVGGICIEVMRAIEKIEPSLRFSGDQQVFPLPRIERMLEVGELDLACALINNTARAAKFQFIEPPLYQAHYGFAIRRGDPARPTSWDDVHKMGNDNIVLAVAGSGVIERLKRLSHQSVDSSATTPQGNLIKLKNRRGRFFYYRLQGLSREIESAGLSEEIEILPTAIDSYSFQLALFRAKAPLVQERLSDALLKLQQSGELGAIIARWQP</sequence>
<organism evidence="3 4">
    <name type="scientific">Chitinimonas arctica</name>
    <dbReference type="NCBI Taxonomy" id="2594795"/>
    <lineage>
        <taxon>Bacteria</taxon>
        <taxon>Pseudomonadati</taxon>
        <taxon>Pseudomonadota</taxon>
        <taxon>Betaproteobacteria</taxon>
        <taxon>Neisseriales</taxon>
        <taxon>Chitinibacteraceae</taxon>
        <taxon>Chitinimonas</taxon>
    </lineage>
</organism>
<dbReference type="Gene3D" id="3.40.190.10">
    <property type="entry name" value="Periplasmic binding protein-like II"/>
    <property type="match status" value="2"/>
</dbReference>
<evidence type="ECO:0000313" key="3">
    <source>
        <dbReference type="EMBL" id="QDQ26763.1"/>
    </source>
</evidence>
<accession>A0A516SF43</accession>
<keyword evidence="1" id="KW-0732">Signal</keyword>
<dbReference type="InterPro" id="IPR001638">
    <property type="entry name" value="Solute-binding_3/MltF_N"/>
</dbReference>
<dbReference type="SUPFAM" id="SSF53850">
    <property type="entry name" value="Periplasmic binding protein-like II"/>
    <property type="match status" value="1"/>
</dbReference>
<dbReference type="Proteomes" id="UP000317550">
    <property type="component" value="Chromosome"/>
</dbReference>
<dbReference type="SMART" id="SM00062">
    <property type="entry name" value="PBPb"/>
    <property type="match status" value="1"/>
</dbReference>
<dbReference type="KEGG" id="cari:FNU76_10525"/>
<dbReference type="Pfam" id="PF00497">
    <property type="entry name" value="SBP_bac_3"/>
    <property type="match status" value="1"/>
</dbReference>
<dbReference type="OrthoDB" id="3653265at2"/>
<gene>
    <name evidence="3" type="ORF">FNU76_10525</name>
</gene>
<name>A0A516SF43_9NEIS</name>
<feature type="signal peptide" evidence="1">
    <location>
        <begin position="1"/>
        <end position="23"/>
    </location>
</feature>
<feature type="chain" id="PRO_5022188378" evidence="1">
    <location>
        <begin position="24"/>
        <end position="257"/>
    </location>
</feature>
<keyword evidence="4" id="KW-1185">Reference proteome</keyword>
<dbReference type="RefSeq" id="WP_144278157.1">
    <property type="nucleotide sequence ID" value="NZ_CP041730.1"/>
</dbReference>
<evidence type="ECO:0000256" key="1">
    <source>
        <dbReference type="SAM" id="SignalP"/>
    </source>
</evidence>